<organism evidence="4 5">
    <name type="scientific">Paenibacillus contaminans</name>
    <dbReference type="NCBI Taxonomy" id="450362"/>
    <lineage>
        <taxon>Bacteria</taxon>
        <taxon>Bacillati</taxon>
        <taxon>Bacillota</taxon>
        <taxon>Bacilli</taxon>
        <taxon>Bacillales</taxon>
        <taxon>Paenibacillaceae</taxon>
        <taxon>Paenibacillus</taxon>
    </lineage>
</organism>
<evidence type="ECO:0000313" key="4">
    <source>
        <dbReference type="EMBL" id="RAV19648.1"/>
    </source>
</evidence>
<dbReference type="RefSeq" id="WP_113032553.1">
    <property type="nucleotide sequence ID" value="NZ_QMFB01000011.1"/>
</dbReference>
<dbReference type="SUPFAM" id="SSF55874">
    <property type="entry name" value="ATPase domain of HSP90 chaperone/DNA topoisomerase II/histidine kinase"/>
    <property type="match status" value="1"/>
</dbReference>
<keyword evidence="1" id="KW-0175">Coiled coil</keyword>
<dbReference type="InterPro" id="IPR010559">
    <property type="entry name" value="Sig_transdc_His_kin_internal"/>
</dbReference>
<dbReference type="OrthoDB" id="9776552at2"/>
<dbReference type="InterPro" id="IPR036890">
    <property type="entry name" value="HATPase_C_sf"/>
</dbReference>
<sequence length="258" mass="29741">MLSFEGFTLLILLFILAPILGAITLLFLFVFEKRIDLLENKAKKIELEKELQQSLYHQLNSQIQPHFLFNTLNVILTLARLERTEQLVRALEVFSQFLKFKYHTSEPLIPLREEIRYTGHYLEIQKLRFGDRLKATMVCDEESKGALIPPFVLQTIVENSFKHGLERKVGEAVLHVRIWREGDDVNLYVLDNGTLEPQQSAMDAGEKSGHGLDNIRRRLKLYFAERAGVDMRMVEGSGTEVQVVWPYVPESDANEVPT</sequence>
<proteinExistence type="predicted"/>
<dbReference type="GO" id="GO:0000155">
    <property type="term" value="F:phosphorelay sensor kinase activity"/>
    <property type="evidence" value="ECO:0007669"/>
    <property type="project" value="InterPro"/>
</dbReference>
<keyword evidence="4" id="KW-0418">Kinase</keyword>
<dbReference type="PANTHER" id="PTHR34220">
    <property type="entry name" value="SENSOR HISTIDINE KINASE YPDA"/>
    <property type="match status" value="1"/>
</dbReference>
<dbReference type="GO" id="GO:0016020">
    <property type="term" value="C:membrane"/>
    <property type="evidence" value="ECO:0007669"/>
    <property type="project" value="InterPro"/>
</dbReference>
<keyword evidence="5" id="KW-1185">Reference proteome</keyword>
<keyword evidence="2" id="KW-0812">Transmembrane</keyword>
<dbReference type="InterPro" id="IPR050640">
    <property type="entry name" value="Bact_2-comp_sensor_kinase"/>
</dbReference>
<keyword evidence="2" id="KW-0472">Membrane</keyword>
<feature type="domain" description="Signal transduction histidine kinase internal region" evidence="3">
    <location>
        <begin position="57"/>
        <end position="133"/>
    </location>
</feature>
<keyword evidence="4" id="KW-0808">Transferase</keyword>
<accession>A0A329MJB0</accession>
<dbReference type="PANTHER" id="PTHR34220:SF7">
    <property type="entry name" value="SENSOR HISTIDINE KINASE YPDA"/>
    <property type="match status" value="1"/>
</dbReference>
<feature type="transmembrane region" description="Helical" evidence="2">
    <location>
        <begin position="6"/>
        <end position="31"/>
    </location>
</feature>
<dbReference type="Gene3D" id="3.30.565.10">
    <property type="entry name" value="Histidine kinase-like ATPase, C-terminal domain"/>
    <property type="match status" value="1"/>
</dbReference>
<feature type="coiled-coil region" evidence="1">
    <location>
        <begin position="28"/>
        <end position="55"/>
    </location>
</feature>
<dbReference type="Proteomes" id="UP000250369">
    <property type="component" value="Unassembled WGS sequence"/>
</dbReference>
<comment type="caution">
    <text evidence="4">The sequence shown here is derived from an EMBL/GenBank/DDBJ whole genome shotgun (WGS) entry which is preliminary data.</text>
</comment>
<reference evidence="4 5" key="1">
    <citation type="journal article" date="2009" name="Int. J. Syst. Evol. Microbiol.">
        <title>Paenibacillus contaminans sp. nov., isolated from a contaminated laboratory plate.</title>
        <authorList>
            <person name="Chou J.H."/>
            <person name="Lee J.H."/>
            <person name="Lin M.C."/>
            <person name="Chang P.S."/>
            <person name="Arun A.B."/>
            <person name="Young C.C."/>
            <person name="Chen W.M."/>
        </authorList>
    </citation>
    <scope>NUCLEOTIDE SEQUENCE [LARGE SCALE GENOMIC DNA]</scope>
    <source>
        <strain evidence="4 5">CKOBP-6</strain>
    </source>
</reference>
<gene>
    <name evidence="4" type="ORF">DQG23_19495</name>
</gene>
<evidence type="ECO:0000256" key="1">
    <source>
        <dbReference type="SAM" id="Coils"/>
    </source>
</evidence>
<dbReference type="AlphaFoldDB" id="A0A329MJB0"/>
<evidence type="ECO:0000256" key="2">
    <source>
        <dbReference type="SAM" id="Phobius"/>
    </source>
</evidence>
<dbReference type="Pfam" id="PF06580">
    <property type="entry name" value="His_kinase"/>
    <property type="match status" value="1"/>
</dbReference>
<dbReference type="EMBL" id="QMFB01000011">
    <property type="protein sequence ID" value="RAV19648.1"/>
    <property type="molecule type" value="Genomic_DNA"/>
</dbReference>
<name>A0A329MJB0_9BACL</name>
<keyword evidence="2" id="KW-1133">Transmembrane helix</keyword>
<evidence type="ECO:0000259" key="3">
    <source>
        <dbReference type="Pfam" id="PF06580"/>
    </source>
</evidence>
<protein>
    <submittedName>
        <fullName evidence="4">Sensor histidine kinase</fullName>
    </submittedName>
</protein>
<evidence type="ECO:0000313" key="5">
    <source>
        <dbReference type="Proteomes" id="UP000250369"/>
    </source>
</evidence>